<protein>
    <submittedName>
        <fullName evidence="3">Uncharacterized protein</fullName>
    </submittedName>
</protein>
<keyword evidence="1" id="KW-0472">Membrane</keyword>
<keyword evidence="1" id="KW-1133">Transmembrane helix</keyword>
<dbReference type="RefSeq" id="WP_315910078.1">
    <property type="nucleotide sequence ID" value="NZ_JAOPKC010000025.1"/>
</dbReference>
<reference evidence="3" key="1">
    <citation type="submission" date="2023-02" db="EMBL/GenBank/DDBJ databases">
        <title>Enrichment on poylsaccharides allowed isolation of novel metabolic and taxonomic groups of Haloarchaea.</title>
        <authorList>
            <person name="Sorokin D.Y."/>
            <person name="Elcheninov A.G."/>
            <person name="Khizhniak T.V."/>
            <person name="Kolganova T.V."/>
            <person name="Kublanov I.V."/>
        </authorList>
    </citation>
    <scope>NUCLEOTIDE SEQUENCE</scope>
    <source>
        <strain evidence="2 4">HArc-curdl5-1</strain>
        <strain evidence="3">HArc-curdl7</strain>
    </source>
</reference>
<comment type="caution">
    <text evidence="3">The sequence shown here is derived from an EMBL/GenBank/DDBJ whole genome shotgun (WGS) entry which is preliminary data.</text>
</comment>
<proteinExistence type="predicted"/>
<dbReference type="Proteomes" id="UP001208186">
    <property type="component" value="Unassembled WGS sequence"/>
</dbReference>
<feature type="transmembrane region" description="Helical" evidence="1">
    <location>
        <begin position="100"/>
        <end position="119"/>
    </location>
</feature>
<evidence type="ECO:0000313" key="5">
    <source>
        <dbReference type="Proteomes" id="UP001209746"/>
    </source>
</evidence>
<dbReference type="AlphaFoldDB" id="A0AAE3IGH7"/>
<accession>A0AAE3IGH7</accession>
<evidence type="ECO:0000256" key="1">
    <source>
        <dbReference type="SAM" id="Phobius"/>
    </source>
</evidence>
<organism evidence="3 5">
    <name type="scientific">Halapricum hydrolyticum</name>
    <dbReference type="NCBI Taxonomy" id="2979991"/>
    <lineage>
        <taxon>Archaea</taxon>
        <taxon>Methanobacteriati</taxon>
        <taxon>Methanobacteriota</taxon>
        <taxon>Stenosarchaea group</taxon>
        <taxon>Halobacteria</taxon>
        <taxon>Halobacteriales</taxon>
        <taxon>Haloarculaceae</taxon>
        <taxon>Halapricum</taxon>
    </lineage>
</organism>
<sequence>MVLRETNAQIAAALVGILLLFALPVTFDIPVGSTMNAAVLASFYAVVFGGAHLYLALVGESDADFPVTARWRTVLLVAGLATLAIASHGMMALADLSNQVIISVATGIGILVVLGYWYLEARDGYRDARPGDQGTT</sequence>
<keyword evidence="1" id="KW-0812">Transmembrane</keyword>
<dbReference type="Proteomes" id="UP001209746">
    <property type="component" value="Unassembled WGS sequence"/>
</dbReference>
<evidence type="ECO:0000313" key="2">
    <source>
        <dbReference type="EMBL" id="MCU4719331.1"/>
    </source>
</evidence>
<evidence type="ECO:0000313" key="4">
    <source>
        <dbReference type="Proteomes" id="UP001208186"/>
    </source>
</evidence>
<dbReference type="EMBL" id="JAOPKC010000025">
    <property type="protein sequence ID" value="MCU4719331.1"/>
    <property type="molecule type" value="Genomic_DNA"/>
</dbReference>
<gene>
    <name evidence="3" type="ORF">OB914_14815</name>
    <name evidence="2" type="ORF">OB916_14865</name>
</gene>
<dbReference type="EMBL" id="JAOPKD010000022">
    <property type="protein sequence ID" value="MCU4728224.1"/>
    <property type="molecule type" value="Genomic_DNA"/>
</dbReference>
<feature type="transmembrane region" description="Helical" evidence="1">
    <location>
        <begin position="38"/>
        <end position="59"/>
    </location>
</feature>
<evidence type="ECO:0000313" key="3">
    <source>
        <dbReference type="EMBL" id="MCU4728224.1"/>
    </source>
</evidence>
<name>A0AAE3IGH7_9EURY</name>
<feature type="transmembrane region" description="Helical" evidence="1">
    <location>
        <begin position="71"/>
        <end position="94"/>
    </location>
</feature>
<keyword evidence="4" id="KW-1185">Reference proteome</keyword>